<feature type="domain" description="N-acetyltransferase" evidence="1">
    <location>
        <begin position="7"/>
        <end position="150"/>
    </location>
</feature>
<dbReference type="EMBL" id="JBHFNQ010000252">
    <property type="protein sequence ID" value="MFB2881876.1"/>
    <property type="molecule type" value="Genomic_DNA"/>
</dbReference>
<reference evidence="2 3" key="1">
    <citation type="submission" date="2024-09" db="EMBL/GenBank/DDBJ databases">
        <title>Floridaenema gen nov. (Aerosakkonemataceae, Aerosakkonematales ord. nov., Cyanobacteria) from benthic tropical and subtropical fresh waters, with the description of four new species.</title>
        <authorList>
            <person name="Moretto J.A."/>
            <person name="Berthold D.E."/>
            <person name="Lefler F.W."/>
            <person name="Huang I.-S."/>
            <person name="Laughinghouse H. IV."/>
        </authorList>
    </citation>
    <scope>NUCLEOTIDE SEQUENCE [LARGE SCALE GENOMIC DNA]</scope>
    <source>
        <strain evidence="2 3">BLCC-F46</strain>
    </source>
</reference>
<dbReference type="RefSeq" id="WP_413274842.1">
    <property type="nucleotide sequence ID" value="NZ_JBHFNQ010000252.1"/>
</dbReference>
<evidence type="ECO:0000313" key="3">
    <source>
        <dbReference type="Proteomes" id="UP001576774"/>
    </source>
</evidence>
<dbReference type="SUPFAM" id="SSF55729">
    <property type="entry name" value="Acyl-CoA N-acyltransferases (Nat)"/>
    <property type="match status" value="1"/>
</dbReference>
<keyword evidence="2" id="KW-0012">Acyltransferase</keyword>
<dbReference type="PANTHER" id="PTHR43792">
    <property type="entry name" value="GNAT FAMILY, PUTATIVE (AFU_ORTHOLOGUE AFUA_3G00765)-RELATED-RELATED"/>
    <property type="match status" value="1"/>
</dbReference>
<dbReference type="InterPro" id="IPR051531">
    <property type="entry name" value="N-acetyltransferase"/>
</dbReference>
<evidence type="ECO:0000313" key="2">
    <source>
        <dbReference type="EMBL" id="MFB2881876.1"/>
    </source>
</evidence>
<sequence>MEIVTKRFLLRDFNKEDETAFFAYHADPKYAQFCTPEEVAPSHTRELLRLFEQWATERPRLNYQLAIVDRRSTEELIGCAGLRREGYNADRAELGIELAPQFWGRYAYTIEIGKALIEFGFQELGLKEIQGVSVSGNVRVVRLAQRYGFVVVGTKPGSDWINERGWHQIEWQLTRDSWENLSAITW</sequence>
<organism evidence="2 3">
    <name type="scientific">Floridaenema aerugineum BLCC-F46</name>
    <dbReference type="NCBI Taxonomy" id="3153654"/>
    <lineage>
        <taxon>Bacteria</taxon>
        <taxon>Bacillati</taxon>
        <taxon>Cyanobacteriota</taxon>
        <taxon>Cyanophyceae</taxon>
        <taxon>Oscillatoriophycideae</taxon>
        <taxon>Aerosakkonematales</taxon>
        <taxon>Aerosakkonemataceae</taxon>
        <taxon>Floridanema</taxon>
        <taxon>Floridanema aerugineum</taxon>
    </lineage>
</organism>
<dbReference type="Proteomes" id="UP001576774">
    <property type="component" value="Unassembled WGS sequence"/>
</dbReference>
<dbReference type="Gene3D" id="3.40.630.30">
    <property type="match status" value="1"/>
</dbReference>
<dbReference type="PANTHER" id="PTHR43792:SF1">
    <property type="entry name" value="N-ACETYLTRANSFERASE DOMAIN-CONTAINING PROTEIN"/>
    <property type="match status" value="1"/>
</dbReference>
<dbReference type="InterPro" id="IPR000182">
    <property type="entry name" value="GNAT_dom"/>
</dbReference>
<evidence type="ECO:0000259" key="1">
    <source>
        <dbReference type="Pfam" id="PF13302"/>
    </source>
</evidence>
<name>A0ABV4XI23_9CYAN</name>
<proteinExistence type="predicted"/>
<dbReference type="EC" id="2.3.-.-" evidence="2"/>
<keyword evidence="3" id="KW-1185">Reference proteome</keyword>
<keyword evidence="2" id="KW-0808">Transferase</keyword>
<dbReference type="Pfam" id="PF13302">
    <property type="entry name" value="Acetyltransf_3"/>
    <property type="match status" value="1"/>
</dbReference>
<protein>
    <submittedName>
        <fullName evidence="2">GNAT family N-acetyltransferase</fullName>
        <ecNumber evidence="2">2.3.-.-</ecNumber>
    </submittedName>
</protein>
<comment type="caution">
    <text evidence="2">The sequence shown here is derived from an EMBL/GenBank/DDBJ whole genome shotgun (WGS) entry which is preliminary data.</text>
</comment>
<accession>A0ABV4XI23</accession>
<dbReference type="GO" id="GO:0016746">
    <property type="term" value="F:acyltransferase activity"/>
    <property type="evidence" value="ECO:0007669"/>
    <property type="project" value="UniProtKB-KW"/>
</dbReference>
<gene>
    <name evidence="2" type="ORF">ACE1CC_33935</name>
</gene>
<dbReference type="InterPro" id="IPR016181">
    <property type="entry name" value="Acyl_CoA_acyltransferase"/>
</dbReference>